<keyword evidence="2" id="KW-1185">Reference proteome</keyword>
<protein>
    <submittedName>
        <fullName evidence="1">Uncharacterized protein</fullName>
    </submittedName>
</protein>
<organism evidence="1 2">
    <name type="scientific">Tamaricihabitans halophyticus</name>
    <dbReference type="NCBI Taxonomy" id="1262583"/>
    <lineage>
        <taxon>Bacteria</taxon>
        <taxon>Bacillati</taxon>
        <taxon>Actinomycetota</taxon>
        <taxon>Actinomycetes</taxon>
        <taxon>Pseudonocardiales</taxon>
        <taxon>Pseudonocardiaceae</taxon>
        <taxon>Tamaricihabitans</taxon>
    </lineage>
</organism>
<dbReference type="Proteomes" id="UP000294911">
    <property type="component" value="Unassembled WGS sequence"/>
</dbReference>
<gene>
    <name evidence="1" type="ORF">EV191_110130</name>
</gene>
<dbReference type="AlphaFoldDB" id="A0A4R2QH41"/>
<comment type="caution">
    <text evidence="1">The sequence shown here is derived from an EMBL/GenBank/DDBJ whole genome shotgun (WGS) entry which is preliminary data.</text>
</comment>
<proteinExistence type="predicted"/>
<evidence type="ECO:0000313" key="1">
    <source>
        <dbReference type="EMBL" id="TCP48570.1"/>
    </source>
</evidence>
<accession>A0A4R2QH41</accession>
<evidence type="ECO:0000313" key="2">
    <source>
        <dbReference type="Proteomes" id="UP000294911"/>
    </source>
</evidence>
<sequence length="315" mass="33891">MLALPTLPVGHHAQLLPPDPGDVRVCASIGPSGEALALWAANPEAATQSSLPVRARISTHTAATTSSTPIDWRPSAHPMIQPLPDGRVLVVAARCQWRHAGPEQNAVTYDSTGQVCAEQTLGDGIEHVLSTRQGDVWVGYFDEGVFGNLGWSGTTGPSPLGAAGLVRYDTELTARWHYPSHSLHPWGAISDCYALNVTDDATWTCYYRRFPVVRIQDDTLTWWHNDIRGAKALAVDGSRVALYGGGKAAHDRLATGVLETEGLRVTGEYRLVLPGGEPMPFRAQVIGRGADLHVVLNTGEWLRLGLDEVPAESDG</sequence>
<name>A0A4R2QH41_9PSEU</name>
<reference evidence="1 2" key="1">
    <citation type="submission" date="2019-03" db="EMBL/GenBank/DDBJ databases">
        <title>Genomic Encyclopedia of Type Strains, Phase IV (KMG-IV): sequencing the most valuable type-strain genomes for metagenomic binning, comparative biology and taxonomic classification.</title>
        <authorList>
            <person name="Goeker M."/>
        </authorList>
    </citation>
    <scope>NUCLEOTIDE SEQUENCE [LARGE SCALE GENOMIC DNA]</scope>
    <source>
        <strain evidence="1 2">DSM 45765</strain>
    </source>
</reference>
<dbReference type="EMBL" id="SLXQ01000010">
    <property type="protein sequence ID" value="TCP48570.1"/>
    <property type="molecule type" value="Genomic_DNA"/>
</dbReference>